<evidence type="ECO:0000256" key="3">
    <source>
        <dbReference type="ARBA" id="ARBA00023082"/>
    </source>
</evidence>
<sequence>MNPGLDKLATYFIVKALKNGDLSAYEKIYKAYYSRLFNFARKFQSTSSEPDDFVQQTFMNIWEKKELLDENILLEKQIYVICKNIILNHIKREQKMQSYSNLDDVLPYPGEDQSTLEGSNEEDNWKKNKLASLIDQLPEKRKEVYLLHKLNNLSYEEISESLGISKKTIANHIYLASVFIKERV</sequence>
<dbReference type="InterPro" id="IPR013324">
    <property type="entry name" value="RNA_pol_sigma_r3/r4-like"/>
</dbReference>
<dbReference type="InterPro" id="IPR036388">
    <property type="entry name" value="WH-like_DNA-bd_sf"/>
</dbReference>
<dbReference type="Gene3D" id="1.10.10.10">
    <property type="entry name" value="Winged helix-like DNA-binding domain superfamily/Winged helix DNA-binding domain"/>
    <property type="match status" value="1"/>
</dbReference>
<keyword evidence="8" id="KW-1185">Reference proteome</keyword>
<keyword evidence="3" id="KW-0731">Sigma factor</keyword>
<dbReference type="Pfam" id="PF04542">
    <property type="entry name" value="Sigma70_r2"/>
    <property type="match status" value="1"/>
</dbReference>
<proteinExistence type="inferred from homology"/>
<comment type="caution">
    <text evidence="7">The sequence shown here is derived from an EMBL/GenBank/DDBJ whole genome shotgun (WGS) entry which is preliminary data.</text>
</comment>
<dbReference type="InterPro" id="IPR014284">
    <property type="entry name" value="RNA_pol_sigma-70_dom"/>
</dbReference>
<dbReference type="EMBL" id="JBHULT010000006">
    <property type="protein sequence ID" value="MFD2517004.1"/>
    <property type="molecule type" value="Genomic_DNA"/>
</dbReference>
<gene>
    <name evidence="7" type="ORF">ACFSTG_03790</name>
</gene>
<dbReference type="InterPro" id="IPR039425">
    <property type="entry name" value="RNA_pol_sigma-70-like"/>
</dbReference>
<name>A0ABW5ITL4_9FLAO</name>
<evidence type="ECO:0000313" key="8">
    <source>
        <dbReference type="Proteomes" id="UP001597468"/>
    </source>
</evidence>
<dbReference type="SUPFAM" id="SSF88659">
    <property type="entry name" value="Sigma3 and sigma4 domains of RNA polymerase sigma factors"/>
    <property type="match status" value="1"/>
</dbReference>
<evidence type="ECO:0000259" key="5">
    <source>
        <dbReference type="Pfam" id="PF04542"/>
    </source>
</evidence>
<feature type="domain" description="RNA polymerase sigma-70 region 2" evidence="5">
    <location>
        <begin position="28"/>
        <end position="95"/>
    </location>
</feature>
<evidence type="ECO:0000259" key="6">
    <source>
        <dbReference type="Pfam" id="PF08281"/>
    </source>
</evidence>
<dbReference type="Pfam" id="PF08281">
    <property type="entry name" value="Sigma70_r4_2"/>
    <property type="match status" value="1"/>
</dbReference>
<protein>
    <submittedName>
        <fullName evidence="7">RNA polymerase sigma factor</fullName>
    </submittedName>
</protein>
<dbReference type="PANTHER" id="PTHR43133:SF46">
    <property type="entry name" value="RNA POLYMERASE SIGMA-70 FACTOR ECF SUBFAMILY"/>
    <property type="match status" value="1"/>
</dbReference>
<comment type="similarity">
    <text evidence="1">Belongs to the sigma-70 factor family. ECF subfamily.</text>
</comment>
<keyword evidence="2" id="KW-0805">Transcription regulation</keyword>
<accession>A0ABW5ITL4</accession>
<dbReference type="PANTHER" id="PTHR43133">
    <property type="entry name" value="RNA POLYMERASE ECF-TYPE SIGMA FACTO"/>
    <property type="match status" value="1"/>
</dbReference>
<reference evidence="8" key="1">
    <citation type="journal article" date="2019" name="Int. J. Syst. Evol. Microbiol.">
        <title>The Global Catalogue of Microorganisms (GCM) 10K type strain sequencing project: providing services to taxonomists for standard genome sequencing and annotation.</title>
        <authorList>
            <consortium name="The Broad Institute Genomics Platform"/>
            <consortium name="The Broad Institute Genome Sequencing Center for Infectious Disease"/>
            <person name="Wu L."/>
            <person name="Ma J."/>
        </authorList>
    </citation>
    <scope>NUCLEOTIDE SEQUENCE [LARGE SCALE GENOMIC DNA]</scope>
    <source>
        <strain evidence="8">KCTC 42585</strain>
    </source>
</reference>
<dbReference type="InterPro" id="IPR007627">
    <property type="entry name" value="RNA_pol_sigma70_r2"/>
</dbReference>
<organism evidence="7 8">
    <name type="scientific">Salinimicrobium flavum</name>
    <dbReference type="NCBI Taxonomy" id="1737065"/>
    <lineage>
        <taxon>Bacteria</taxon>
        <taxon>Pseudomonadati</taxon>
        <taxon>Bacteroidota</taxon>
        <taxon>Flavobacteriia</taxon>
        <taxon>Flavobacteriales</taxon>
        <taxon>Flavobacteriaceae</taxon>
        <taxon>Salinimicrobium</taxon>
    </lineage>
</organism>
<dbReference type="RefSeq" id="WP_380748635.1">
    <property type="nucleotide sequence ID" value="NZ_JBHULT010000006.1"/>
</dbReference>
<evidence type="ECO:0000256" key="2">
    <source>
        <dbReference type="ARBA" id="ARBA00023015"/>
    </source>
</evidence>
<dbReference type="InterPro" id="IPR013249">
    <property type="entry name" value="RNA_pol_sigma70_r4_t2"/>
</dbReference>
<dbReference type="CDD" id="cd06171">
    <property type="entry name" value="Sigma70_r4"/>
    <property type="match status" value="1"/>
</dbReference>
<evidence type="ECO:0000256" key="1">
    <source>
        <dbReference type="ARBA" id="ARBA00010641"/>
    </source>
</evidence>
<evidence type="ECO:0000256" key="4">
    <source>
        <dbReference type="ARBA" id="ARBA00023163"/>
    </source>
</evidence>
<feature type="domain" description="RNA polymerase sigma factor 70 region 4 type 2" evidence="6">
    <location>
        <begin position="129"/>
        <end position="176"/>
    </location>
</feature>
<dbReference type="InterPro" id="IPR013325">
    <property type="entry name" value="RNA_pol_sigma_r2"/>
</dbReference>
<keyword evidence="4" id="KW-0804">Transcription</keyword>
<dbReference type="Gene3D" id="1.10.1740.10">
    <property type="match status" value="1"/>
</dbReference>
<dbReference type="Proteomes" id="UP001597468">
    <property type="component" value="Unassembled WGS sequence"/>
</dbReference>
<dbReference type="SUPFAM" id="SSF88946">
    <property type="entry name" value="Sigma2 domain of RNA polymerase sigma factors"/>
    <property type="match status" value="1"/>
</dbReference>
<dbReference type="NCBIfam" id="TIGR02937">
    <property type="entry name" value="sigma70-ECF"/>
    <property type="match status" value="1"/>
</dbReference>
<evidence type="ECO:0000313" key="7">
    <source>
        <dbReference type="EMBL" id="MFD2517004.1"/>
    </source>
</evidence>